<evidence type="ECO:0000256" key="1">
    <source>
        <dbReference type="SAM" id="MobiDB-lite"/>
    </source>
</evidence>
<dbReference type="OrthoDB" id="2440780at2759"/>
<accession>A0A397UTG8</accession>
<comment type="caution">
    <text evidence="2">The sequence shown here is derived from an EMBL/GenBank/DDBJ whole genome shotgun (WGS) entry which is preliminary data.</text>
</comment>
<proteinExistence type="predicted"/>
<dbReference type="Proteomes" id="UP000266673">
    <property type="component" value="Unassembled WGS sequence"/>
</dbReference>
<name>A0A397UTG8_9GLOM</name>
<feature type="region of interest" description="Disordered" evidence="1">
    <location>
        <begin position="94"/>
        <end position="113"/>
    </location>
</feature>
<dbReference type="STRING" id="44941.A0A397UTG8"/>
<keyword evidence="3" id="KW-1185">Reference proteome</keyword>
<reference evidence="2 3" key="1">
    <citation type="submission" date="2018-06" db="EMBL/GenBank/DDBJ databases">
        <title>Comparative genomics reveals the genomic features of Rhizophagus irregularis, R. cerebriforme, R. diaphanum and Gigaspora rosea, and their symbiotic lifestyle signature.</title>
        <authorList>
            <person name="Morin E."/>
            <person name="San Clemente H."/>
            <person name="Chen E.C.H."/>
            <person name="De La Providencia I."/>
            <person name="Hainaut M."/>
            <person name="Kuo A."/>
            <person name="Kohler A."/>
            <person name="Murat C."/>
            <person name="Tang N."/>
            <person name="Roy S."/>
            <person name="Loubradou J."/>
            <person name="Henrissat B."/>
            <person name="Grigoriev I.V."/>
            <person name="Corradi N."/>
            <person name="Roux C."/>
            <person name="Martin F.M."/>
        </authorList>
    </citation>
    <scope>NUCLEOTIDE SEQUENCE [LARGE SCALE GENOMIC DNA]</scope>
    <source>
        <strain evidence="2 3">DAOM 194757</strain>
    </source>
</reference>
<sequence>MGNIEINEDSSYTANKETGKPENRFTKDDPIYKLFQHVFVNDSWSCASPIEKPYYSAGIFPAVCFLCGNRDVTNPSKGEHPLCARCGGKSLPKKRYKWSPSTNKKGKQFRTNN</sequence>
<dbReference type="AlphaFoldDB" id="A0A397UTG8"/>
<organism evidence="2 3">
    <name type="scientific">Gigaspora rosea</name>
    <dbReference type="NCBI Taxonomy" id="44941"/>
    <lineage>
        <taxon>Eukaryota</taxon>
        <taxon>Fungi</taxon>
        <taxon>Fungi incertae sedis</taxon>
        <taxon>Mucoromycota</taxon>
        <taxon>Glomeromycotina</taxon>
        <taxon>Glomeromycetes</taxon>
        <taxon>Diversisporales</taxon>
        <taxon>Gigasporaceae</taxon>
        <taxon>Gigaspora</taxon>
    </lineage>
</organism>
<gene>
    <name evidence="2" type="ORF">C2G38_2041801</name>
</gene>
<evidence type="ECO:0000313" key="3">
    <source>
        <dbReference type="Proteomes" id="UP000266673"/>
    </source>
</evidence>
<protein>
    <submittedName>
        <fullName evidence="2">Uncharacterized protein</fullName>
    </submittedName>
</protein>
<evidence type="ECO:0000313" key="2">
    <source>
        <dbReference type="EMBL" id="RIB12467.1"/>
    </source>
</evidence>
<feature type="compositionally biased region" description="Basic residues" evidence="1">
    <location>
        <begin position="104"/>
        <end position="113"/>
    </location>
</feature>
<feature type="region of interest" description="Disordered" evidence="1">
    <location>
        <begin position="1"/>
        <end position="24"/>
    </location>
</feature>
<dbReference type="EMBL" id="QKWP01001021">
    <property type="protein sequence ID" value="RIB12467.1"/>
    <property type="molecule type" value="Genomic_DNA"/>
</dbReference>